<evidence type="ECO:0000313" key="3">
    <source>
        <dbReference type="Proteomes" id="UP000595703"/>
    </source>
</evidence>
<dbReference type="KEGG" id="arev:RVR_8272"/>
<keyword evidence="3" id="KW-1185">Reference proteome</keyword>
<feature type="region of interest" description="Disordered" evidence="1">
    <location>
        <begin position="1"/>
        <end position="39"/>
    </location>
</feature>
<dbReference type="EMBL" id="AP018365">
    <property type="protein sequence ID" value="BBB01040.1"/>
    <property type="molecule type" value="Genomic_DNA"/>
</dbReference>
<sequence>MTALDRLLAEELPTGQVPDYRSGTTAARTAHTPWTPEEQARHRADLLAALDEKPLRVGRRARPVRHLAAVPPAA</sequence>
<name>A0A7U3UYG8_9ACTN</name>
<reference evidence="2 3" key="4">
    <citation type="journal article" date="2020" name="Sci. Rep.">
        <title>beta-carboline chemical signals induce reveromycin production through a LuxR family regulator in Streptomyces sp. SN-593.</title>
        <authorList>
            <person name="Panthee S."/>
            <person name="Kito N."/>
            <person name="Hayashi T."/>
            <person name="Shimizu T."/>
            <person name="Ishikawa J."/>
            <person name="Hamamoto H."/>
            <person name="Osada H."/>
            <person name="Takahashi S."/>
        </authorList>
    </citation>
    <scope>NUCLEOTIDE SEQUENCE [LARGE SCALE GENOMIC DNA]</scope>
    <source>
        <strain evidence="2 3">SN-593</strain>
    </source>
</reference>
<gene>
    <name evidence="2" type="ORF">RVR_8272</name>
</gene>
<dbReference type="RefSeq" id="WP_202236990.1">
    <property type="nucleotide sequence ID" value="NZ_AP018365.1"/>
</dbReference>
<dbReference type="Proteomes" id="UP000595703">
    <property type="component" value="Chromosome"/>
</dbReference>
<evidence type="ECO:0000313" key="2">
    <source>
        <dbReference type="EMBL" id="BBB01040.1"/>
    </source>
</evidence>
<accession>A0A7U3UYG8</accession>
<protein>
    <submittedName>
        <fullName evidence="2">Uncharacterized protein</fullName>
    </submittedName>
</protein>
<dbReference type="AlphaFoldDB" id="A0A7U3UYG8"/>
<reference evidence="2 3" key="1">
    <citation type="journal article" date="2010" name="J. Bacteriol.">
        <title>Biochemical characterization of a novel indole prenyltransferase from Streptomyces sp. SN-593.</title>
        <authorList>
            <person name="Takahashi S."/>
            <person name="Takagi H."/>
            <person name="Toyoda A."/>
            <person name="Uramoto M."/>
            <person name="Nogawa T."/>
            <person name="Ueki M."/>
            <person name="Sakaki Y."/>
            <person name="Osada H."/>
        </authorList>
    </citation>
    <scope>NUCLEOTIDE SEQUENCE [LARGE SCALE GENOMIC DNA]</scope>
    <source>
        <strain evidence="2 3">SN-593</strain>
    </source>
</reference>
<proteinExistence type="predicted"/>
<reference evidence="2 3" key="2">
    <citation type="journal article" date="2011" name="J. Antibiot.">
        <title>Furaquinocins I and J: novel polyketide isoprenoid hybrid compounds from Streptomyces reveromyceticus SN-593.</title>
        <authorList>
            <person name="Panthee S."/>
            <person name="Takahashi S."/>
            <person name="Takagi H."/>
            <person name="Nogawa T."/>
            <person name="Oowada E."/>
            <person name="Uramoto M."/>
            <person name="Osada H."/>
        </authorList>
    </citation>
    <scope>NUCLEOTIDE SEQUENCE [LARGE SCALE GENOMIC DNA]</scope>
    <source>
        <strain evidence="2 3">SN-593</strain>
    </source>
</reference>
<reference evidence="2 3" key="3">
    <citation type="journal article" date="2011" name="Nat. Chem. Biol.">
        <title>Reveromycin A biosynthesis uses RevG and RevJ for stereospecific spiroacetal formation.</title>
        <authorList>
            <person name="Takahashi S."/>
            <person name="Toyoda A."/>
            <person name="Sekiyama Y."/>
            <person name="Takagi H."/>
            <person name="Nogawa T."/>
            <person name="Uramoto M."/>
            <person name="Suzuki R."/>
            <person name="Koshino H."/>
            <person name="Kumano T."/>
            <person name="Panthee S."/>
            <person name="Dairi T."/>
            <person name="Ishikawa J."/>
            <person name="Ikeda H."/>
            <person name="Sakaki Y."/>
            <person name="Osada H."/>
        </authorList>
    </citation>
    <scope>NUCLEOTIDE SEQUENCE [LARGE SCALE GENOMIC DNA]</scope>
    <source>
        <strain evidence="2 3">SN-593</strain>
    </source>
</reference>
<evidence type="ECO:0000256" key="1">
    <source>
        <dbReference type="SAM" id="MobiDB-lite"/>
    </source>
</evidence>
<organism evidence="2 3">
    <name type="scientific">Actinacidiphila reveromycinica</name>
    <dbReference type="NCBI Taxonomy" id="659352"/>
    <lineage>
        <taxon>Bacteria</taxon>
        <taxon>Bacillati</taxon>
        <taxon>Actinomycetota</taxon>
        <taxon>Actinomycetes</taxon>
        <taxon>Kitasatosporales</taxon>
        <taxon>Streptomycetaceae</taxon>
        <taxon>Actinacidiphila</taxon>
    </lineage>
</organism>